<proteinExistence type="predicted"/>
<keyword evidence="2" id="KW-1185">Reference proteome</keyword>
<evidence type="ECO:0000313" key="2">
    <source>
        <dbReference type="Proteomes" id="UP000225448"/>
    </source>
</evidence>
<gene>
    <name evidence="1" type="ORF">PHABIO_321</name>
</gene>
<sequence length="217" mass="25127">MPYILGVGEIHIIDDTSKEYQYKHISNDRFFVIYKSDSSSDDFLNKVIKDIIDNDDKPSTKASNLQKLSHIPGTVINAIYVDYVDRRRPDEEPGVTWVWNRHFDWVHHEYTEGKLKQEELSSYVNSHFGKVYNVSKVLADYMELHSTTLWVYDNVNHTHAPKTESLIETQRTVIKAQNDLGLLPGKITIYPMPRIATEVINTPYGTNPGDYQEGFKF</sequence>
<reference evidence="1 2" key="1">
    <citation type="submission" date="2017-05" db="EMBL/GenBank/DDBJ databases">
        <authorList>
            <person name="Song R."/>
            <person name="Chenine A.L."/>
            <person name="Ruprecht R.M."/>
        </authorList>
    </citation>
    <scope>NUCLEOTIDE SEQUENCE [LARGE SCALE GENOMIC DNA]</scope>
</reference>
<dbReference type="Proteomes" id="UP000225448">
    <property type="component" value="Segment"/>
</dbReference>
<organism evidence="1 2">
    <name type="scientific">Pseudomonas phage Phabio</name>
    <dbReference type="NCBI Taxonomy" id="2006668"/>
    <lineage>
        <taxon>Viruses</taxon>
        <taxon>Duplodnaviria</taxon>
        <taxon>Heunggongvirae</taxon>
        <taxon>Uroviricota</taxon>
        <taxon>Caudoviricetes</taxon>
        <taxon>Chimalliviridae</taxon>
        <taxon>Phabiovirus</taxon>
        <taxon>Phabiovirus phabio</taxon>
    </lineage>
</organism>
<dbReference type="EMBL" id="MF042360">
    <property type="protein sequence ID" value="ARV76952.1"/>
    <property type="molecule type" value="Genomic_DNA"/>
</dbReference>
<accession>A0A1Y0STY1</accession>
<name>A0A1Y0STY1_9CAUD</name>
<evidence type="ECO:0000313" key="1">
    <source>
        <dbReference type="EMBL" id="ARV76952.1"/>
    </source>
</evidence>
<protein>
    <submittedName>
        <fullName evidence="1">Uncharacterized protein</fullName>
    </submittedName>
</protein>